<comment type="subunit">
    <text evidence="5">Subunit of the heterotrimeric GatCAB amidotransferase (AdT) complex, composed of A, B and C subunits.</text>
</comment>
<comment type="catalytic activity">
    <reaction evidence="5">
        <text>L-glutamyl-tRNA(Gln) + L-glutamine + ATP + H2O = L-glutaminyl-tRNA(Gln) + L-glutamate + ADP + phosphate + H(+)</text>
        <dbReference type="Rhea" id="RHEA:17521"/>
        <dbReference type="Rhea" id="RHEA-COMP:9681"/>
        <dbReference type="Rhea" id="RHEA-COMP:9684"/>
        <dbReference type="ChEBI" id="CHEBI:15377"/>
        <dbReference type="ChEBI" id="CHEBI:15378"/>
        <dbReference type="ChEBI" id="CHEBI:29985"/>
        <dbReference type="ChEBI" id="CHEBI:30616"/>
        <dbReference type="ChEBI" id="CHEBI:43474"/>
        <dbReference type="ChEBI" id="CHEBI:58359"/>
        <dbReference type="ChEBI" id="CHEBI:78520"/>
        <dbReference type="ChEBI" id="CHEBI:78521"/>
        <dbReference type="ChEBI" id="CHEBI:456216"/>
        <dbReference type="EC" id="6.3.5.7"/>
    </reaction>
</comment>
<keyword evidence="3 5" id="KW-0067">ATP-binding</keyword>
<evidence type="ECO:0000256" key="5">
    <source>
        <dbReference type="HAMAP-Rule" id="MF_03150"/>
    </source>
</evidence>
<dbReference type="InterPro" id="IPR036928">
    <property type="entry name" value="AS_sf"/>
</dbReference>
<dbReference type="Gene3D" id="3.90.1300.10">
    <property type="entry name" value="Amidase signature (AS) domain"/>
    <property type="match status" value="1"/>
</dbReference>
<dbReference type="GO" id="GO:0032543">
    <property type="term" value="P:mitochondrial translation"/>
    <property type="evidence" value="ECO:0007669"/>
    <property type="project" value="UniProtKB-UniRule"/>
</dbReference>
<reference evidence="8 9" key="1">
    <citation type="submission" date="2018-03" db="EMBL/GenBank/DDBJ databases">
        <authorList>
            <person name="Guldener U."/>
        </authorList>
    </citation>
    <scope>NUCLEOTIDE SEQUENCE [LARGE SCALE GENOMIC DNA]</scope>
    <source>
        <strain evidence="8 9">DAOM196992</strain>
    </source>
</reference>
<evidence type="ECO:0000256" key="4">
    <source>
        <dbReference type="ARBA" id="ARBA00022917"/>
    </source>
</evidence>
<feature type="domain" description="Amidase" evidence="7">
    <location>
        <begin position="80"/>
        <end position="173"/>
    </location>
</feature>
<feature type="active site" description="Charge relay system" evidence="5">
    <location>
        <position position="200"/>
    </location>
</feature>
<dbReference type="Proteomes" id="UP000323386">
    <property type="component" value="Unassembled WGS sequence"/>
</dbReference>
<gene>
    <name evidence="8" type="ORF">PSFLO_01861</name>
</gene>
<dbReference type="GO" id="GO:0030956">
    <property type="term" value="C:glutamyl-tRNA(Gln) amidotransferase complex"/>
    <property type="evidence" value="ECO:0007669"/>
    <property type="project" value="UniProtKB-UniRule"/>
</dbReference>
<dbReference type="InterPro" id="IPR000120">
    <property type="entry name" value="Amidase"/>
</dbReference>
<keyword evidence="4 5" id="KW-0648">Protein biosynthesis</keyword>
<dbReference type="OrthoDB" id="421993at2759"/>
<dbReference type="GO" id="GO:0005739">
    <property type="term" value="C:mitochondrion"/>
    <property type="evidence" value="ECO:0007669"/>
    <property type="project" value="UniProtKB-SubCell"/>
</dbReference>
<keyword evidence="9" id="KW-1185">Reference proteome</keyword>
<evidence type="ECO:0000313" key="9">
    <source>
        <dbReference type="Proteomes" id="UP000323386"/>
    </source>
</evidence>
<keyword evidence="8" id="KW-0808">Transferase</keyword>
<dbReference type="AlphaFoldDB" id="A0A5C3EX06"/>
<dbReference type="GO" id="GO:0016740">
    <property type="term" value="F:transferase activity"/>
    <property type="evidence" value="ECO:0007669"/>
    <property type="project" value="UniProtKB-KW"/>
</dbReference>
<keyword evidence="5" id="KW-0496">Mitochondrion</keyword>
<comment type="subcellular location">
    <subcellularLocation>
        <location evidence="5">Mitochondrion</location>
    </subcellularLocation>
</comment>
<evidence type="ECO:0000256" key="2">
    <source>
        <dbReference type="ARBA" id="ARBA00022741"/>
    </source>
</evidence>
<dbReference type="SUPFAM" id="SSF75304">
    <property type="entry name" value="Amidase signature (AS) enzymes"/>
    <property type="match status" value="1"/>
</dbReference>
<dbReference type="EC" id="6.3.5.7" evidence="5"/>
<keyword evidence="2 5" id="KW-0547">Nucleotide-binding</keyword>
<comment type="similarity">
    <text evidence="5">Belongs to the amidase family. GatA subfamily.</text>
</comment>
<evidence type="ECO:0000256" key="1">
    <source>
        <dbReference type="ARBA" id="ARBA00022598"/>
    </source>
</evidence>
<organism evidence="8 9">
    <name type="scientific">Pseudozyma flocculosa</name>
    <dbReference type="NCBI Taxonomy" id="84751"/>
    <lineage>
        <taxon>Eukaryota</taxon>
        <taxon>Fungi</taxon>
        <taxon>Dikarya</taxon>
        <taxon>Basidiomycota</taxon>
        <taxon>Ustilaginomycotina</taxon>
        <taxon>Ustilaginomycetes</taxon>
        <taxon>Ustilaginales</taxon>
        <taxon>Ustilaginaceae</taxon>
        <taxon>Pseudozyma</taxon>
    </lineage>
</organism>
<evidence type="ECO:0000256" key="6">
    <source>
        <dbReference type="SAM" id="MobiDB-lite"/>
    </source>
</evidence>
<name>A0A5C3EX06_9BASI</name>
<protein>
    <recommendedName>
        <fullName evidence="5">Glutamyl-tRNA(Gln) amidotransferase subunit A, mitochondrial</fullName>
        <shortName evidence="5">Glu-AdT subunit A</shortName>
        <ecNumber evidence="5">6.3.5.7</ecNumber>
    </recommendedName>
</protein>
<dbReference type="InterPro" id="IPR004412">
    <property type="entry name" value="GatA"/>
</dbReference>
<comment type="function">
    <text evidence="5">Allows the formation of correctly charged Gln-tRNA(Gln) through the transamidation of misacylated Glu-tRNA(Gln) in the mitochondria. The reaction takes place in the presence of glutamine and ATP through an activated gamma-phospho-Glu-tRNA(Gln).</text>
</comment>
<dbReference type="Pfam" id="PF01425">
    <property type="entry name" value="Amidase"/>
    <property type="match status" value="2"/>
</dbReference>
<dbReference type="GO" id="GO:0070681">
    <property type="term" value="P:glutaminyl-tRNAGln biosynthesis via transamidation"/>
    <property type="evidence" value="ECO:0007669"/>
    <property type="project" value="UniProtKB-UniRule"/>
</dbReference>
<feature type="active site" description="Charge relay system" evidence="5">
    <location>
        <position position="105"/>
    </location>
</feature>
<dbReference type="HAMAP" id="MF_00120">
    <property type="entry name" value="GatA"/>
    <property type="match status" value="1"/>
</dbReference>
<evidence type="ECO:0000259" key="7">
    <source>
        <dbReference type="Pfam" id="PF01425"/>
    </source>
</evidence>
<dbReference type="GO" id="GO:0050567">
    <property type="term" value="F:glutaminyl-tRNA synthase (glutamine-hydrolyzing) activity"/>
    <property type="evidence" value="ECO:0007669"/>
    <property type="project" value="UniProtKB-UniRule"/>
</dbReference>
<feature type="domain" description="Amidase" evidence="7">
    <location>
        <begin position="192"/>
        <end position="564"/>
    </location>
</feature>
<evidence type="ECO:0000313" key="8">
    <source>
        <dbReference type="EMBL" id="SPO36390.1"/>
    </source>
</evidence>
<sequence>MPHTTIRSATASARMTASLMVAGAGSRSRPPSRLASSSRTASTTSSALTSATAAASAASPPHLSDGPFDPYNCITSRLPTTASAGDAARTPRDGRPLAGWDVAVKENICVLGAATTCSSRMLSDYASTFDAACVHRLRNAGATIAAKTNCDEFGMGSENVHSFHGPVRNPAKAVRDAAPRPEPAAAAAWDLERERVAGGSSGGSAAAVKAGLARIAIGTDTGGSIRLPAAYCGVVGLKPSYGLVSRWGLVSYADSLDTVGVLGSGIDDVEAAFDVLSAPDARDPTCVDASARRRAEGAVAAALDVASSSTTNGGGVVEGLRIGIPREYFPRELHPRVLAPFRAAVHRLREQGAHIVSVSLPTTPYALSAYYVISSAEASSNLARYDGVEYGYRASAVEGQSPQQEQQHPYARTRSQGFGAEVQRRILLGTYALSADKFDNYFLQAGRIRREIQRDFATSLRIPSVLGHGVAASPLSADKDKDGVDVLLHPSAVDTAPTLASALGFGPRAGTAQERQDRILSSYVQDVLTVPASLAGLPAISLPVGEAEDDGWPVGVTATSQWGCEKILFRIGRALAL</sequence>
<feature type="active site" description="Acyl-ester intermediate" evidence="5">
    <location>
        <position position="224"/>
    </location>
</feature>
<feature type="region of interest" description="Disordered" evidence="6">
    <location>
        <begin position="21"/>
        <end position="48"/>
    </location>
</feature>
<dbReference type="InterPro" id="IPR023631">
    <property type="entry name" value="Amidase_dom"/>
</dbReference>
<dbReference type="GO" id="GO:0005524">
    <property type="term" value="F:ATP binding"/>
    <property type="evidence" value="ECO:0007669"/>
    <property type="project" value="UniProtKB-KW"/>
</dbReference>
<proteinExistence type="inferred from homology"/>
<evidence type="ECO:0000256" key="3">
    <source>
        <dbReference type="ARBA" id="ARBA00022840"/>
    </source>
</evidence>
<keyword evidence="1 5" id="KW-0436">Ligase</keyword>
<dbReference type="PANTHER" id="PTHR11895">
    <property type="entry name" value="TRANSAMIDASE"/>
    <property type="match status" value="1"/>
</dbReference>
<dbReference type="PANTHER" id="PTHR11895:SF7">
    <property type="entry name" value="GLUTAMYL-TRNA(GLN) AMIDOTRANSFERASE SUBUNIT A, MITOCHONDRIAL"/>
    <property type="match status" value="1"/>
</dbReference>
<accession>A0A5C3EX06</accession>
<dbReference type="EMBL" id="OOIP01000004">
    <property type="protein sequence ID" value="SPO36390.1"/>
    <property type="molecule type" value="Genomic_DNA"/>
</dbReference>